<protein>
    <submittedName>
        <fullName evidence="1">Uncharacterized protein</fullName>
    </submittedName>
</protein>
<organism evidence="1">
    <name type="scientific">marine sediment metagenome</name>
    <dbReference type="NCBI Taxonomy" id="412755"/>
    <lineage>
        <taxon>unclassified sequences</taxon>
        <taxon>metagenomes</taxon>
        <taxon>ecological metagenomes</taxon>
    </lineage>
</organism>
<name>X1SRB8_9ZZZZ</name>
<proteinExistence type="predicted"/>
<comment type="caution">
    <text evidence="1">The sequence shown here is derived from an EMBL/GenBank/DDBJ whole genome shotgun (WGS) entry which is preliminary data.</text>
</comment>
<evidence type="ECO:0000313" key="1">
    <source>
        <dbReference type="EMBL" id="GAI81691.1"/>
    </source>
</evidence>
<dbReference type="AlphaFoldDB" id="X1SRB8"/>
<sequence length="83" mass="9944">DHLNKVLTKELDNLYYELFQIYKHISNKDLKSALNIEKVCIKTFLMNVYQKIYRVDETITPITKKDLEAFCNYLTVNQKLEKL</sequence>
<dbReference type="EMBL" id="BARW01008203">
    <property type="protein sequence ID" value="GAI81691.1"/>
    <property type="molecule type" value="Genomic_DNA"/>
</dbReference>
<reference evidence="1" key="1">
    <citation type="journal article" date="2014" name="Front. Microbiol.">
        <title>High frequency of phylogenetically diverse reductive dehalogenase-homologous genes in deep subseafloor sedimentary metagenomes.</title>
        <authorList>
            <person name="Kawai M."/>
            <person name="Futagami T."/>
            <person name="Toyoda A."/>
            <person name="Takaki Y."/>
            <person name="Nishi S."/>
            <person name="Hori S."/>
            <person name="Arai W."/>
            <person name="Tsubouchi T."/>
            <person name="Morono Y."/>
            <person name="Uchiyama I."/>
            <person name="Ito T."/>
            <person name="Fujiyama A."/>
            <person name="Inagaki F."/>
            <person name="Takami H."/>
        </authorList>
    </citation>
    <scope>NUCLEOTIDE SEQUENCE</scope>
    <source>
        <strain evidence="1">Expedition CK06-06</strain>
    </source>
</reference>
<gene>
    <name evidence="1" type="ORF">S12H4_16890</name>
</gene>
<accession>X1SRB8</accession>
<feature type="non-terminal residue" evidence="1">
    <location>
        <position position="1"/>
    </location>
</feature>